<feature type="transmembrane region" description="Helical" evidence="1">
    <location>
        <begin position="228"/>
        <end position="246"/>
    </location>
</feature>
<keyword evidence="4" id="KW-1185">Reference proteome</keyword>
<dbReference type="Proteomes" id="UP000823736">
    <property type="component" value="Unassembled WGS sequence"/>
</dbReference>
<dbReference type="PANTHER" id="PTHR42208">
    <property type="entry name" value="HEAVY METAL TRANSPORTER-RELATED"/>
    <property type="match status" value="1"/>
</dbReference>
<feature type="transmembrane region" description="Helical" evidence="1">
    <location>
        <begin position="164"/>
        <end position="187"/>
    </location>
</feature>
<keyword evidence="1" id="KW-0472">Membrane</keyword>
<proteinExistence type="predicted"/>
<comment type="caution">
    <text evidence="3">The sequence shown here is derived from an EMBL/GenBank/DDBJ whole genome shotgun (WGS) entry which is preliminary data.</text>
</comment>
<dbReference type="InterPro" id="IPR039447">
    <property type="entry name" value="UreH-like_TM_dom"/>
</dbReference>
<dbReference type="AlphaFoldDB" id="A0A8T4H1K6"/>
<keyword evidence="1" id="KW-1133">Transmembrane helix</keyword>
<dbReference type="RefSeq" id="WP_209491744.1">
    <property type="nucleotide sequence ID" value="NZ_JAGGLC010000004.1"/>
</dbReference>
<accession>A0A8T4H1K6</accession>
<feature type="domain" description="Urease accessory protein UreH-like transmembrane" evidence="2">
    <location>
        <begin position="27"/>
        <end position="241"/>
    </location>
</feature>
<evidence type="ECO:0000313" key="3">
    <source>
        <dbReference type="EMBL" id="MBP1987475.1"/>
    </source>
</evidence>
<keyword evidence="1" id="KW-0812">Transmembrane</keyword>
<name>A0A8T4H1K6_9EURY</name>
<evidence type="ECO:0000313" key="4">
    <source>
        <dbReference type="Proteomes" id="UP000823736"/>
    </source>
</evidence>
<feature type="transmembrane region" description="Helical" evidence="1">
    <location>
        <begin position="193"/>
        <end position="216"/>
    </location>
</feature>
<reference evidence="3" key="1">
    <citation type="submission" date="2021-03" db="EMBL/GenBank/DDBJ databases">
        <title>Genomic Encyclopedia of Type Strains, Phase IV (KMG-IV): sequencing the most valuable type-strain genomes for metagenomic binning, comparative biology and taxonomic classification.</title>
        <authorList>
            <person name="Goeker M."/>
        </authorList>
    </citation>
    <scope>NUCLEOTIDE SEQUENCE</scope>
    <source>
        <strain evidence="3">DSM 26232</strain>
    </source>
</reference>
<dbReference type="EMBL" id="JAGGLC010000004">
    <property type="protein sequence ID" value="MBP1987475.1"/>
    <property type="molecule type" value="Genomic_DNA"/>
</dbReference>
<organism evidence="3 4">
    <name type="scientific">Halolamina salifodinae</name>
    <dbReference type="NCBI Taxonomy" id="1202767"/>
    <lineage>
        <taxon>Archaea</taxon>
        <taxon>Methanobacteriati</taxon>
        <taxon>Methanobacteriota</taxon>
        <taxon>Stenosarchaea group</taxon>
        <taxon>Halobacteria</taxon>
        <taxon>Halobacteriales</taxon>
        <taxon>Haloferacaceae</taxon>
    </lineage>
</organism>
<dbReference type="Pfam" id="PF13386">
    <property type="entry name" value="DsbD_2"/>
    <property type="match status" value="1"/>
</dbReference>
<feature type="transmembrane region" description="Helical" evidence="1">
    <location>
        <begin position="25"/>
        <end position="50"/>
    </location>
</feature>
<gene>
    <name evidence="3" type="ORF">J2753_001976</name>
</gene>
<evidence type="ECO:0000259" key="2">
    <source>
        <dbReference type="Pfam" id="PF13386"/>
    </source>
</evidence>
<evidence type="ECO:0000256" key="1">
    <source>
        <dbReference type="SAM" id="Phobius"/>
    </source>
</evidence>
<dbReference type="OrthoDB" id="162718at2157"/>
<sequence>MTTISSVLTLPLHTGLLPTRDVETVVFLVVGVLGGAHCLGMCGPLVTMYADRMTSGGGRGALTLFEVRQHALFNAGRTVSYAVLGSLFGLAGSLFYGAAGAVTTVGNAVRAVSGIVVGLAILAVGLQYVSGRFGGHGLFGGGTFGKVYGRLAGHVEQWANGPGIIGLGLVHGLLPCPILYPAFLYAFAQGSPMTGAVSLGLLGLGTFPTLFLYGTIIQSIGDTHRERLHRALGVAFLVLGWMPLAHGLELVGVSIPHIEVPIYSPW</sequence>
<dbReference type="PANTHER" id="PTHR42208:SF1">
    <property type="entry name" value="HEAVY METAL TRANSPORTER"/>
    <property type="match status" value="1"/>
</dbReference>
<feature type="transmembrane region" description="Helical" evidence="1">
    <location>
        <begin position="78"/>
        <end position="99"/>
    </location>
</feature>
<feature type="transmembrane region" description="Helical" evidence="1">
    <location>
        <begin position="111"/>
        <end position="129"/>
    </location>
</feature>
<protein>
    <submittedName>
        <fullName evidence="3">Sulfite exporter TauE/SafE</fullName>
    </submittedName>
</protein>